<comment type="caution">
    <text evidence="2">The sequence shown here is derived from an EMBL/GenBank/DDBJ whole genome shotgun (WGS) entry which is preliminary data.</text>
</comment>
<gene>
    <name evidence="2" type="ORF">CCACVL1_13110</name>
</gene>
<dbReference type="OMA" id="FEFDIRI"/>
<dbReference type="OrthoDB" id="1621429at2759"/>
<proteinExistence type="predicted"/>
<feature type="compositionally biased region" description="Polar residues" evidence="1">
    <location>
        <begin position="64"/>
        <end position="80"/>
    </location>
</feature>
<name>A0A1R3ICA6_COCAP</name>
<protein>
    <submittedName>
        <fullName evidence="2">Uncharacterized protein</fullName>
    </submittedName>
</protein>
<dbReference type="Gramene" id="OMO80217">
    <property type="protein sequence ID" value="OMO80217"/>
    <property type="gene ID" value="CCACVL1_13110"/>
</dbReference>
<dbReference type="PANTHER" id="PTHR36757">
    <property type="entry name" value="BNAANNG22500D PROTEIN"/>
    <property type="match status" value="1"/>
</dbReference>
<dbReference type="AlphaFoldDB" id="A0A1R3ICA6"/>
<dbReference type="Proteomes" id="UP000188268">
    <property type="component" value="Unassembled WGS sequence"/>
</dbReference>
<sequence length="191" mass="21601">MQQCSSPFMDSSNVDFEFDIRIDSIDKESYSSAEELFCNGKILPREMKKKINDIPSSKQELIITQKQKPQPQAKITASSSKDIKKMNEEETNNNNNNQNRSNGSSSKSSFWRFKRSSSLNNFVTGNKKKLCSNSSLSRSSSEGSVPKVKPFLQSSTNYTQKSNLKKNTINPILNVPLVDFSCLYELTKMSK</sequence>
<reference evidence="2 3" key="1">
    <citation type="submission" date="2013-09" db="EMBL/GenBank/DDBJ databases">
        <title>Corchorus capsularis genome sequencing.</title>
        <authorList>
            <person name="Alam M."/>
            <person name="Haque M.S."/>
            <person name="Islam M.S."/>
            <person name="Emdad E.M."/>
            <person name="Islam M.M."/>
            <person name="Ahmed B."/>
            <person name="Halim A."/>
            <person name="Hossen Q.M.M."/>
            <person name="Hossain M.Z."/>
            <person name="Ahmed R."/>
            <person name="Khan M.M."/>
            <person name="Islam R."/>
            <person name="Rashid M.M."/>
            <person name="Khan S.A."/>
            <person name="Rahman M.S."/>
            <person name="Alam M."/>
        </authorList>
    </citation>
    <scope>NUCLEOTIDE SEQUENCE [LARGE SCALE GENOMIC DNA]</scope>
    <source>
        <strain evidence="3">cv. CVL-1</strain>
        <tissue evidence="2">Whole seedling</tissue>
    </source>
</reference>
<evidence type="ECO:0000313" key="3">
    <source>
        <dbReference type="Proteomes" id="UP000188268"/>
    </source>
</evidence>
<accession>A0A1R3ICA6</accession>
<feature type="compositionally biased region" description="Low complexity" evidence="1">
    <location>
        <begin position="92"/>
        <end position="109"/>
    </location>
</feature>
<evidence type="ECO:0000313" key="2">
    <source>
        <dbReference type="EMBL" id="OMO80217.1"/>
    </source>
</evidence>
<dbReference type="EMBL" id="AWWV01010319">
    <property type="protein sequence ID" value="OMO80217.1"/>
    <property type="molecule type" value="Genomic_DNA"/>
</dbReference>
<feature type="region of interest" description="Disordered" evidence="1">
    <location>
        <begin position="64"/>
        <end position="109"/>
    </location>
</feature>
<keyword evidence="3" id="KW-1185">Reference proteome</keyword>
<evidence type="ECO:0000256" key="1">
    <source>
        <dbReference type="SAM" id="MobiDB-lite"/>
    </source>
</evidence>
<organism evidence="2 3">
    <name type="scientific">Corchorus capsularis</name>
    <name type="common">Jute</name>
    <dbReference type="NCBI Taxonomy" id="210143"/>
    <lineage>
        <taxon>Eukaryota</taxon>
        <taxon>Viridiplantae</taxon>
        <taxon>Streptophyta</taxon>
        <taxon>Embryophyta</taxon>
        <taxon>Tracheophyta</taxon>
        <taxon>Spermatophyta</taxon>
        <taxon>Magnoliopsida</taxon>
        <taxon>eudicotyledons</taxon>
        <taxon>Gunneridae</taxon>
        <taxon>Pentapetalae</taxon>
        <taxon>rosids</taxon>
        <taxon>malvids</taxon>
        <taxon>Malvales</taxon>
        <taxon>Malvaceae</taxon>
        <taxon>Grewioideae</taxon>
        <taxon>Apeibeae</taxon>
        <taxon>Corchorus</taxon>
    </lineage>
</organism>
<dbReference type="PANTHER" id="PTHR36757:SF1">
    <property type="entry name" value="GENOME ASSEMBLY, CHROMOSOME: A04"/>
    <property type="match status" value="1"/>
</dbReference>